<comment type="caution">
    <text evidence="2">The sequence shown here is derived from an EMBL/GenBank/DDBJ whole genome shotgun (WGS) entry which is preliminary data.</text>
</comment>
<evidence type="ECO:0000313" key="2">
    <source>
        <dbReference type="EMBL" id="PHN04450.1"/>
    </source>
</evidence>
<dbReference type="EMBL" id="PDUD01000025">
    <property type="protein sequence ID" value="PHN04450.1"/>
    <property type="molecule type" value="Genomic_DNA"/>
</dbReference>
<gene>
    <name evidence="2" type="ORF">CRP01_20800</name>
</gene>
<feature type="chain" id="PRO_5013062022" evidence="1">
    <location>
        <begin position="19"/>
        <end position="156"/>
    </location>
</feature>
<dbReference type="Proteomes" id="UP000223913">
    <property type="component" value="Unassembled WGS sequence"/>
</dbReference>
<accession>A0A2D0N7U0</accession>
<sequence>MKFIVSLCVLFSFTGLFGQEQLPAAFELGTVNEKAYEQLTQDYNQSLLEAAGFDMTKAFDQWVGLMKEVDAYAAKINYDLKGVQAFLQVFWSPDGSIDHIGYLLRPDSRNFTEKEKQELSAFFSSFARNHKFALKGARKFNHYTEVTFPTVVEKAN</sequence>
<keyword evidence="3" id="KW-1185">Reference proteome</keyword>
<dbReference type="RefSeq" id="WP_099152023.1">
    <property type="nucleotide sequence ID" value="NZ_PDUD01000025.1"/>
</dbReference>
<keyword evidence="1" id="KW-0732">Signal</keyword>
<organism evidence="2 3">
    <name type="scientific">Flavilitoribacter nigricans (strain ATCC 23147 / DSM 23189 / NBRC 102662 / NCIMB 1420 / SS-2)</name>
    <name type="common">Lewinella nigricans</name>
    <dbReference type="NCBI Taxonomy" id="1122177"/>
    <lineage>
        <taxon>Bacteria</taxon>
        <taxon>Pseudomonadati</taxon>
        <taxon>Bacteroidota</taxon>
        <taxon>Saprospiria</taxon>
        <taxon>Saprospirales</taxon>
        <taxon>Lewinellaceae</taxon>
        <taxon>Flavilitoribacter</taxon>
    </lineage>
</organism>
<dbReference type="OrthoDB" id="1493999at2"/>
<dbReference type="AlphaFoldDB" id="A0A2D0N7U0"/>
<proteinExistence type="predicted"/>
<evidence type="ECO:0000256" key="1">
    <source>
        <dbReference type="SAM" id="SignalP"/>
    </source>
</evidence>
<name>A0A2D0N7U0_FLAN2</name>
<protein>
    <submittedName>
        <fullName evidence="2">Uncharacterized protein</fullName>
    </submittedName>
</protein>
<evidence type="ECO:0000313" key="3">
    <source>
        <dbReference type="Proteomes" id="UP000223913"/>
    </source>
</evidence>
<feature type="signal peptide" evidence="1">
    <location>
        <begin position="1"/>
        <end position="18"/>
    </location>
</feature>
<reference evidence="2 3" key="1">
    <citation type="submission" date="2017-10" db="EMBL/GenBank/DDBJ databases">
        <title>The draft genome sequence of Lewinella nigricans NBRC 102662.</title>
        <authorList>
            <person name="Wang K."/>
        </authorList>
    </citation>
    <scope>NUCLEOTIDE SEQUENCE [LARGE SCALE GENOMIC DNA]</scope>
    <source>
        <strain evidence="2 3">NBRC 102662</strain>
    </source>
</reference>